<dbReference type="RefSeq" id="WP_025008207.1">
    <property type="nucleotide sequence ID" value="NZ_BMPK01000001.1"/>
</dbReference>
<dbReference type="Proteomes" id="UP000827084">
    <property type="component" value="Chromosome"/>
</dbReference>
<dbReference type="InterPro" id="IPR029062">
    <property type="entry name" value="Class_I_gatase-like"/>
</dbReference>
<dbReference type="Pfam" id="PF01965">
    <property type="entry name" value="DJ-1_PfpI"/>
    <property type="match status" value="1"/>
</dbReference>
<dbReference type="GeneID" id="67445180"/>
<dbReference type="CDD" id="cd03139">
    <property type="entry name" value="GATase1_PfpI_2"/>
    <property type="match status" value="1"/>
</dbReference>
<proteinExistence type="predicted"/>
<dbReference type="PANTHER" id="PTHR43130">
    <property type="entry name" value="ARAC-FAMILY TRANSCRIPTIONAL REGULATOR"/>
    <property type="match status" value="1"/>
</dbReference>
<feature type="domain" description="DJ-1/PfpI" evidence="1">
    <location>
        <begin position="22"/>
        <end position="183"/>
    </location>
</feature>
<evidence type="ECO:0000259" key="1">
    <source>
        <dbReference type="Pfam" id="PF01965"/>
    </source>
</evidence>
<dbReference type="PANTHER" id="PTHR43130:SF2">
    <property type="entry name" value="DJ-1_PFPI DOMAIN-CONTAINING PROTEIN"/>
    <property type="match status" value="1"/>
</dbReference>
<name>A0ABX8XAQ8_SHEPU</name>
<dbReference type="EMBL" id="CP080635">
    <property type="protein sequence ID" value="QYX72582.1"/>
    <property type="molecule type" value="Genomic_DNA"/>
</dbReference>
<dbReference type="Gene3D" id="3.40.50.880">
    <property type="match status" value="1"/>
</dbReference>
<reference evidence="2 3" key="1">
    <citation type="submission" date="2021-08" db="EMBL/GenBank/DDBJ databases">
        <title>Shewanella putrefaciens YZ-J, complete genome.</title>
        <authorList>
            <person name="Yi Z."/>
        </authorList>
    </citation>
    <scope>NUCLEOTIDE SEQUENCE [LARGE SCALE GENOMIC DNA]</scope>
    <source>
        <strain evidence="2 3">YZ-J</strain>
    </source>
</reference>
<dbReference type="SUPFAM" id="SSF52317">
    <property type="entry name" value="Class I glutamine amidotransferase-like"/>
    <property type="match status" value="1"/>
</dbReference>
<organism evidence="2 3">
    <name type="scientific">Shewanella putrefaciens</name>
    <name type="common">Pseudomonas putrefaciens</name>
    <dbReference type="NCBI Taxonomy" id="24"/>
    <lineage>
        <taxon>Bacteria</taxon>
        <taxon>Pseudomonadati</taxon>
        <taxon>Pseudomonadota</taxon>
        <taxon>Gammaproteobacteria</taxon>
        <taxon>Alteromonadales</taxon>
        <taxon>Shewanellaceae</taxon>
        <taxon>Shewanella</taxon>
    </lineage>
</organism>
<dbReference type="InterPro" id="IPR002818">
    <property type="entry name" value="DJ-1/PfpI"/>
</dbReference>
<dbReference type="InterPro" id="IPR052158">
    <property type="entry name" value="INH-QAR"/>
</dbReference>
<gene>
    <name evidence="2" type="ORF">K3G22_17935</name>
</gene>
<keyword evidence="3" id="KW-1185">Reference proteome</keyword>
<evidence type="ECO:0000313" key="2">
    <source>
        <dbReference type="EMBL" id="QYX72582.1"/>
    </source>
</evidence>
<sequence>MSENIEAAQRDKTNHPIKHKLRVGIFLYPGMTMLDAYGPLQFLAFVPSFETFTFAKTSMLLPCDAGVNLQPNYDFDHCPPIDILLVPGSANPLAQIQDEQVISFLKHKGEQAQYITSVCTGALILAATGLLNGYRTTTHWAYASVLAQYPQITFENKRIVIDRNRISGGGITAGLDFALTLIANIEGEEQAKTLQLLFEYDPKPPFNCGSPILADASLVQRVEQEVRQIASGLFETTTD</sequence>
<evidence type="ECO:0000313" key="3">
    <source>
        <dbReference type="Proteomes" id="UP000827084"/>
    </source>
</evidence>
<accession>A0ABX8XAQ8</accession>
<protein>
    <submittedName>
        <fullName evidence="2">DJ-1/PfpI family protein</fullName>
    </submittedName>
</protein>